<feature type="transmembrane region" description="Helical" evidence="1">
    <location>
        <begin position="21"/>
        <end position="40"/>
    </location>
</feature>
<accession>A0A1L3SZA2</accession>
<dbReference type="InterPro" id="IPR016923">
    <property type="entry name" value="UCP029509"/>
</dbReference>
<keyword evidence="1" id="KW-0812">Transmembrane</keyword>
<sequence length="151" mass="16491">MAPLETRSTVAVGGQPIYSTFVQFPVVCFTLTLLTDIAYWRTFNLMWQNFSSWLLFAGLVFGALAVIVGIIDFAVRPAIRASRPAWLHVIGSVVVLVLALLNSLVHAGDGWTAIVPWGLTLSVITVVVMIITDWLGRSMVYRHGAGVSHHA</sequence>
<feature type="transmembrane region" description="Helical" evidence="1">
    <location>
        <begin position="111"/>
        <end position="132"/>
    </location>
</feature>
<gene>
    <name evidence="3" type="ORF">BSQ44_21515</name>
</gene>
<evidence type="ECO:0000313" key="3">
    <source>
        <dbReference type="EMBL" id="APH74746.1"/>
    </source>
</evidence>
<dbReference type="Pfam" id="PF09990">
    <property type="entry name" value="DUF2231"/>
    <property type="match status" value="1"/>
</dbReference>
<evidence type="ECO:0000256" key="1">
    <source>
        <dbReference type="SAM" id="Phobius"/>
    </source>
</evidence>
<feature type="transmembrane region" description="Helical" evidence="1">
    <location>
        <begin position="52"/>
        <end position="73"/>
    </location>
</feature>
<organism evidence="3 4">
    <name type="scientific">Aquibium oceanicum</name>
    <dbReference type="NCBI Taxonomy" id="1670800"/>
    <lineage>
        <taxon>Bacteria</taxon>
        <taxon>Pseudomonadati</taxon>
        <taxon>Pseudomonadota</taxon>
        <taxon>Alphaproteobacteria</taxon>
        <taxon>Hyphomicrobiales</taxon>
        <taxon>Phyllobacteriaceae</taxon>
        <taxon>Aquibium</taxon>
    </lineage>
</organism>
<protein>
    <recommendedName>
        <fullName evidence="2">DUF2231 domain-containing protein</fullName>
    </recommendedName>
</protein>
<name>A0A1L3SZA2_9HYPH</name>
<keyword evidence="4" id="KW-1185">Reference proteome</keyword>
<proteinExistence type="predicted"/>
<dbReference type="OrthoDB" id="2873672at2"/>
<reference evidence="4" key="1">
    <citation type="submission" date="2016-11" db="EMBL/GenBank/DDBJ databases">
        <title>Mesorhizobium oceanicum sp. nov., isolated from deep seawater in South China Sea.</title>
        <authorList>
            <person name="Fu G.-Y."/>
        </authorList>
    </citation>
    <scope>NUCLEOTIDE SEQUENCE [LARGE SCALE GENOMIC DNA]</scope>
    <source>
        <strain evidence="4">B7</strain>
    </source>
</reference>
<dbReference type="PIRSF" id="PIRSF029509">
    <property type="entry name" value="UCP029509"/>
    <property type="match status" value="1"/>
</dbReference>
<keyword evidence="1" id="KW-0472">Membrane</keyword>
<keyword evidence="1" id="KW-1133">Transmembrane helix</keyword>
<dbReference type="InterPro" id="IPR019251">
    <property type="entry name" value="DUF2231_TM"/>
</dbReference>
<dbReference type="STRING" id="1670800.BSQ44_21515"/>
<feature type="transmembrane region" description="Helical" evidence="1">
    <location>
        <begin position="85"/>
        <end position="105"/>
    </location>
</feature>
<feature type="domain" description="DUF2231" evidence="2">
    <location>
        <begin position="14"/>
        <end position="148"/>
    </location>
</feature>
<dbReference type="RefSeq" id="WP_072608205.1">
    <property type="nucleotide sequence ID" value="NZ_CP018171.1"/>
</dbReference>
<evidence type="ECO:0000313" key="4">
    <source>
        <dbReference type="Proteomes" id="UP000182840"/>
    </source>
</evidence>
<dbReference type="KEGG" id="meso:BSQ44_21515"/>
<evidence type="ECO:0000259" key="2">
    <source>
        <dbReference type="Pfam" id="PF09990"/>
    </source>
</evidence>
<dbReference type="Proteomes" id="UP000182840">
    <property type="component" value="Chromosome"/>
</dbReference>
<dbReference type="EMBL" id="CP018171">
    <property type="protein sequence ID" value="APH74746.1"/>
    <property type="molecule type" value="Genomic_DNA"/>
</dbReference>
<dbReference type="AlphaFoldDB" id="A0A1L3SZA2"/>